<dbReference type="GO" id="GO:0005524">
    <property type="term" value="F:ATP binding"/>
    <property type="evidence" value="ECO:0007669"/>
    <property type="project" value="UniProtKB-KW"/>
</dbReference>
<dbReference type="InterPro" id="IPR050079">
    <property type="entry name" value="DEAD_box_RNA_helicase"/>
</dbReference>
<dbReference type="PROSITE" id="PS51194">
    <property type="entry name" value="HELICASE_CTER"/>
    <property type="match status" value="1"/>
</dbReference>
<evidence type="ECO:0000256" key="6">
    <source>
        <dbReference type="PROSITE-ProRule" id="PRU00552"/>
    </source>
</evidence>
<evidence type="ECO:0000259" key="10">
    <source>
        <dbReference type="PROSITE" id="PS51195"/>
    </source>
</evidence>
<comment type="similarity">
    <text evidence="5 7">Belongs to the DEAD box helicase family.</text>
</comment>
<dbReference type="GO" id="GO:0005829">
    <property type="term" value="C:cytosol"/>
    <property type="evidence" value="ECO:0007669"/>
    <property type="project" value="TreeGrafter"/>
</dbReference>
<evidence type="ECO:0000256" key="3">
    <source>
        <dbReference type="ARBA" id="ARBA00022806"/>
    </source>
</evidence>
<dbReference type="InterPro" id="IPR011545">
    <property type="entry name" value="DEAD/DEAH_box_helicase_dom"/>
</dbReference>
<protein>
    <submittedName>
        <fullName evidence="11">RNA helicase</fullName>
    </submittedName>
</protein>
<dbReference type="GO" id="GO:0016787">
    <property type="term" value="F:hydrolase activity"/>
    <property type="evidence" value="ECO:0007669"/>
    <property type="project" value="UniProtKB-KW"/>
</dbReference>
<dbReference type="AlphaFoldDB" id="A0A135WH56"/>
<dbReference type="SUPFAM" id="SSF52540">
    <property type="entry name" value="P-loop containing nucleoside triphosphate hydrolases"/>
    <property type="match status" value="1"/>
</dbReference>
<feature type="domain" description="Helicase C-terminal" evidence="9">
    <location>
        <begin position="233"/>
        <end position="380"/>
    </location>
</feature>
<name>A0A135WH56_9FLAO</name>
<dbReference type="Proteomes" id="UP000070513">
    <property type="component" value="Unassembled WGS sequence"/>
</dbReference>
<evidence type="ECO:0000256" key="4">
    <source>
        <dbReference type="ARBA" id="ARBA00022840"/>
    </source>
</evidence>
<dbReference type="InterPro" id="IPR000629">
    <property type="entry name" value="RNA-helicase_DEAD-box_CS"/>
</dbReference>
<dbReference type="InterPro" id="IPR014014">
    <property type="entry name" value="RNA_helicase_DEAD_Q_motif"/>
</dbReference>
<dbReference type="CDD" id="cd18787">
    <property type="entry name" value="SF2_C_DEAD"/>
    <property type="match status" value="1"/>
</dbReference>
<dbReference type="GO" id="GO:0003724">
    <property type="term" value="F:RNA helicase activity"/>
    <property type="evidence" value="ECO:0007669"/>
    <property type="project" value="InterPro"/>
</dbReference>
<evidence type="ECO:0000259" key="9">
    <source>
        <dbReference type="PROSITE" id="PS51194"/>
    </source>
</evidence>
<evidence type="ECO:0000256" key="7">
    <source>
        <dbReference type="RuleBase" id="RU000492"/>
    </source>
</evidence>
<dbReference type="InterPro" id="IPR001650">
    <property type="entry name" value="Helicase_C-like"/>
</dbReference>
<dbReference type="Pfam" id="PF00271">
    <property type="entry name" value="Helicase_C"/>
    <property type="match status" value="1"/>
</dbReference>
<feature type="domain" description="DEAD-box RNA helicase Q" evidence="10">
    <location>
        <begin position="1"/>
        <end position="29"/>
    </location>
</feature>
<dbReference type="PROSITE" id="PS51195">
    <property type="entry name" value="Q_MOTIF"/>
    <property type="match status" value="1"/>
</dbReference>
<evidence type="ECO:0000256" key="5">
    <source>
        <dbReference type="ARBA" id="ARBA00038437"/>
    </source>
</evidence>
<evidence type="ECO:0000313" key="11">
    <source>
        <dbReference type="EMBL" id="KXH84249.1"/>
    </source>
</evidence>
<reference evidence="11 12" key="2">
    <citation type="journal article" date="2016" name="Genome Announc.">
        <title>Draft Genome Sequence of a Biocontrol Rhizobacterium, Chryseobacterium kwangjuense Strain KJ1R5, Isolated from Pepper (Capsicum annuum).</title>
        <authorList>
            <person name="Jeong J.J."/>
            <person name="Park H."/>
            <person name="Park B.H."/>
            <person name="Mannaa M."/>
            <person name="Sang M.K."/>
            <person name="Choi I.G."/>
            <person name="Kim K.D."/>
        </authorList>
    </citation>
    <scope>NUCLEOTIDE SEQUENCE [LARGE SCALE GENOMIC DNA]</scope>
    <source>
        <strain evidence="11 12">KJ1R5</strain>
    </source>
</reference>
<evidence type="ECO:0000256" key="1">
    <source>
        <dbReference type="ARBA" id="ARBA00022741"/>
    </source>
</evidence>
<gene>
    <name evidence="11" type="ORF">AU378_00350</name>
</gene>
<sequence>MSFESLGLSHNIIRSVNKLGYLKPFPIQEQAVPVILEGKDLMGIAKTGSGKTACFVMPVLEKLQNADVKKDRNVQVLILVPTRELAIQIDEVFRAFTDNLKREIRTMAVYGGVSINPQMKGMFGVEVLIATPGRLLDLIEHKAVSISGIRQLIIDEADKMFQLGFEEEMNKLFGLMPVMKQTILFSATLNDKVAEMKERLSINPVMIEIKKEEVEIDHIEQVAYHVAPENKGPFLRYLIKEKKVEKALIFVSSTKSADNLVEKLKKNKIKAVAIHSQKSQGARRNNLEEFKVNGAQILVATDLIGRGIHIDSLPCVINYELPRSPLDYIHRIGRTGRANEKGTAISILTDAELQHFRVIQKKMGKKVTLQRTEGIDLHGY</sequence>
<dbReference type="GO" id="GO:0003676">
    <property type="term" value="F:nucleic acid binding"/>
    <property type="evidence" value="ECO:0007669"/>
    <property type="project" value="InterPro"/>
</dbReference>
<evidence type="ECO:0000313" key="12">
    <source>
        <dbReference type="Proteomes" id="UP000070513"/>
    </source>
</evidence>
<dbReference type="InterPro" id="IPR014001">
    <property type="entry name" value="Helicase_ATP-bd"/>
</dbReference>
<dbReference type="PANTHER" id="PTHR47959:SF13">
    <property type="entry name" value="ATP-DEPENDENT RNA HELICASE RHLE"/>
    <property type="match status" value="1"/>
</dbReference>
<dbReference type="PROSITE" id="PS00039">
    <property type="entry name" value="DEAD_ATP_HELICASE"/>
    <property type="match status" value="1"/>
</dbReference>
<dbReference type="EMBL" id="LPUR01000001">
    <property type="protein sequence ID" value="KXH84249.1"/>
    <property type="molecule type" value="Genomic_DNA"/>
</dbReference>
<evidence type="ECO:0000259" key="8">
    <source>
        <dbReference type="PROSITE" id="PS51192"/>
    </source>
</evidence>
<dbReference type="OrthoDB" id="9785240at2"/>
<keyword evidence="1 7" id="KW-0547">Nucleotide-binding</keyword>
<reference evidence="12" key="1">
    <citation type="submission" date="2015-12" db="EMBL/GenBank/DDBJ databases">
        <title>Genome sequence of a biocontrol rhizobacterium Chryseobacterium kwangjuense strain KJ1R5 isolated from pepper (Capsicum annuum L.).</title>
        <authorList>
            <person name="Jeong J.-J."/>
            <person name="Park H."/>
            <person name="Mannaa M."/>
            <person name="Sang M.K."/>
            <person name="Choi I.-G."/>
            <person name="Kim K.D."/>
        </authorList>
    </citation>
    <scope>NUCLEOTIDE SEQUENCE [LARGE SCALE GENOMIC DNA]</scope>
    <source>
        <strain evidence="12">KJ1R5</strain>
    </source>
</reference>
<dbReference type="CDD" id="cd00268">
    <property type="entry name" value="DEADc"/>
    <property type="match status" value="1"/>
</dbReference>
<keyword evidence="4 7" id="KW-0067">ATP-binding</keyword>
<dbReference type="Pfam" id="PF00270">
    <property type="entry name" value="DEAD"/>
    <property type="match status" value="1"/>
</dbReference>
<dbReference type="InterPro" id="IPR027417">
    <property type="entry name" value="P-loop_NTPase"/>
</dbReference>
<accession>A0A135WH56</accession>
<keyword evidence="2 7" id="KW-0378">Hydrolase</keyword>
<feature type="short sequence motif" description="Q motif" evidence="6">
    <location>
        <begin position="1"/>
        <end position="29"/>
    </location>
</feature>
<dbReference type="Gene3D" id="3.40.50.300">
    <property type="entry name" value="P-loop containing nucleotide triphosphate hydrolases"/>
    <property type="match status" value="2"/>
</dbReference>
<dbReference type="SMART" id="SM00487">
    <property type="entry name" value="DEXDc"/>
    <property type="match status" value="1"/>
</dbReference>
<dbReference type="RefSeq" id="WP_062646818.1">
    <property type="nucleotide sequence ID" value="NZ_LPUR01000001.1"/>
</dbReference>
<proteinExistence type="inferred from homology"/>
<comment type="caution">
    <text evidence="11">The sequence shown here is derived from an EMBL/GenBank/DDBJ whole genome shotgun (WGS) entry which is preliminary data.</text>
</comment>
<evidence type="ECO:0000256" key="2">
    <source>
        <dbReference type="ARBA" id="ARBA00022801"/>
    </source>
</evidence>
<dbReference type="SMART" id="SM00490">
    <property type="entry name" value="HELICc"/>
    <property type="match status" value="1"/>
</dbReference>
<dbReference type="InterPro" id="IPR044742">
    <property type="entry name" value="DEAD/DEAH_RhlB"/>
</dbReference>
<keyword evidence="3 7" id="KW-0347">Helicase</keyword>
<dbReference type="PANTHER" id="PTHR47959">
    <property type="entry name" value="ATP-DEPENDENT RNA HELICASE RHLE-RELATED"/>
    <property type="match status" value="1"/>
</dbReference>
<feature type="domain" description="Helicase ATP-binding" evidence="8">
    <location>
        <begin position="32"/>
        <end position="207"/>
    </location>
</feature>
<dbReference type="PROSITE" id="PS51192">
    <property type="entry name" value="HELICASE_ATP_BIND_1"/>
    <property type="match status" value="1"/>
</dbReference>
<organism evidence="11 12">
    <name type="scientific">Chryseobacterium kwangjuense</name>
    <dbReference type="NCBI Taxonomy" id="267125"/>
    <lineage>
        <taxon>Bacteria</taxon>
        <taxon>Pseudomonadati</taxon>
        <taxon>Bacteroidota</taxon>
        <taxon>Flavobacteriia</taxon>
        <taxon>Flavobacteriales</taxon>
        <taxon>Weeksellaceae</taxon>
        <taxon>Chryseobacterium group</taxon>
        <taxon>Chryseobacterium</taxon>
    </lineage>
</organism>